<dbReference type="EMBL" id="JBEVCJ010000006">
    <property type="protein sequence ID" value="MET1254932.1"/>
    <property type="molecule type" value="Genomic_DNA"/>
</dbReference>
<dbReference type="InterPro" id="IPR012433">
    <property type="entry name" value="Imm11"/>
</dbReference>
<comment type="caution">
    <text evidence="1">The sequence shown here is derived from an EMBL/GenBank/DDBJ whole genome shotgun (WGS) entry which is preliminary data.</text>
</comment>
<evidence type="ECO:0000313" key="1">
    <source>
        <dbReference type="EMBL" id="MET1254932.1"/>
    </source>
</evidence>
<organism evidence="1 2">
    <name type="scientific">Aliikangiella maris</name>
    <dbReference type="NCBI Taxonomy" id="3162458"/>
    <lineage>
        <taxon>Bacteria</taxon>
        <taxon>Pseudomonadati</taxon>
        <taxon>Pseudomonadota</taxon>
        <taxon>Gammaproteobacteria</taxon>
        <taxon>Oceanospirillales</taxon>
        <taxon>Pleioneaceae</taxon>
        <taxon>Aliikangiella</taxon>
    </lineage>
</organism>
<keyword evidence="2" id="KW-1185">Reference proteome</keyword>
<evidence type="ECO:0000313" key="2">
    <source>
        <dbReference type="Proteomes" id="UP001548189"/>
    </source>
</evidence>
<gene>
    <name evidence="1" type="ORF">ABVT43_07335</name>
</gene>
<dbReference type="Pfam" id="PF07791">
    <property type="entry name" value="Imm11"/>
    <property type="match status" value="1"/>
</dbReference>
<protein>
    <submittedName>
        <fullName evidence="1">DUF1629 domain-containing protein</fullName>
    </submittedName>
</protein>
<sequence>MSYWVLFSTNFDDGVYLKDEPERGPEDFEYFSGKTLINSFPTQDQAIMKYHPEYTTSPKLHDFVESMNRFHIINNKVRSVFEKLKLSNLEYLPISIKDNNQQLVSQDYYILNPLGSVNFIDMEKSEYTIDDFDETQIDFIQKLIAKKDIPESARLFRASTMMDRIFIHDDVKEALEAENITGYKLMPADGWEGFDF</sequence>
<reference evidence="1 2" key="1">
    <citation type="submission" date="2024-06" db="EMBL/GenBank/DDBJ databases">
        <authorList>
            <person name="Li F."/>
        </authorList>
    </citation>
    <scope>NUCLEOTIDE SEQUENCE [LARGE SCALE GENOMIC DNA]</scope>
    <source>
        <strain evidence="1 2">GXAS 311</strain>
    </source>
</reference>
<dbReference type="Proteomes" id="UP001548189">
    <property type="component" value="Unassembled WGS sequence"/>
</dbReference>
<accession>A0ABV2BTN8</accession>
<name>A0ABV2BTN8_9GAMM</name>
<proteinExistence type="predicted"/>